<dbReference type="EMBL" id="CH902620">
    <property type="protein sequence ID" value="KPU73437.1"/>
    <property type="molecule type" value="Genomic_DNA"/>
</dbReference>
<accession>A0A0P8XFA2</accession>
<proteinExistence type="predicted"/>
<sequence>MVNSKINLRLGTLVIGYLGILTEIVDISMLIYYGFLKCSYILTLWIIASIWNVSSELFLLVAVYRNNPHLLPVHLVTCLGGLIMMMITHMLVATSGVLHYGLVGYALFSIGFMFADVLIVLSFYHSEK</sequence>
<keyword evidence="1" id="KW-0812">Transmembrane</keyword>
<dbReference type="Proteomes" id="UP000007801">
    <property type="component" value="Unassembled WGS sequence"/>
</dbReference>
<dbReference type="AlphaFoldDB" id="A0A0P8XFA2"/>
<evidence type="ECO:0000313" key="2">
    <source>
        <dbReference type="EMBL" id="KPU73437.1"/>
    </source>
</evidence>
<evidence type="ECO:0000256" key="1">
    <source>
        <dbReference type="SAM" id="Phobius"/>
    </source>
</evidence>
<organism evidence="2 3">
    <name type="scientific">Drosophila ananassae</name>
    <name type="common">Fruit fly</name>
    <dbReference type="NCBI Taxonomy" id="7217"/>
    <lineage>
        <taxon>Eukaryota</taxon>
        <taxon>Metazoa</taxon>
        <taxon>Ecdysozoa</taxon>
        <taxon>Arthropoda</taxon>
        <taxon>Hexapoda</taxon>
        <taxon>Insecta</taxon>
        <taxon>Pterygota</taxon>
        <taxon>Neoptera</taxon>
        <taxon>Endopterygota</taxon>
        <taxon>Diptera</taxon>
        <taxon>Brachycera</taxon>
        <taxon>Muscomorpha</taxon>
        <taxon>Ephydroidea</taxon>
        <taxon>Drosophilidae</taxon>
        <taxon>Drosophila</taxon>
        <taxon>Sophophora</taxon>
    </lineage>
</organism>
<feature type="transmembrane region" description="Helical" evidence="1">
    <location>
        <begin position="41"/>
        <end position="64"/>
    </location>
</feature>
<protein>
    <recommendedName>
        <fullName evidence="4">MARVEL domain-containing protein</fullName>
    </recommendedName>
</protein>
<feature type="transmembrane region" description="Helical" evidence="1">
    <location>
        <begin position="71"/>
        <end position="92"/>
    </location>
</feature>
<reference evidence="2 3" key="1">
    <citation type="journal article" date="2007" name="Nature">
        <title>Evolution of genes and genomes on the Drosophila phylogeny.</title>
        <authorList>
            <consortium name="Drosophila 12 Genomes Consortium"/>
            <person name="Clark A.G."/>
            <person name="Eisen M.B."/>
            <person name="Smith D.R."/>
            <person name="Bergman C.M."/>
            <person name="Oliver B."/>
            <person name="Markow T.A."/>
            <person name="Kaufman T.C."/>
            <person name="Kellis M."/>
            <person name="Gelbart W."/>
            <person name="Iyer V.N."/>
            <person name="Pollard D.A."/>
            <person name="Sackton T.B."/>
            <person name="Larracuente A.M."/>
            <person name="Singh N.D."/>
            <person name="Abad J.P."/>
            <person name="Abt D.N."/>
            <person name="Adryan B."/>
            <person name="Aguade M."/>
            <person name="Akashi H."/>
            <person name="Anderson W.W."/>
            <person name="Aquadro C.F."/>
            <person name="Ardell D.H."/>
            <person name="Arguello R."/>
            <person name="Artieri C.G."/>
            <person name="Barbash D.A."/>
            <person name="Barker D."/>
            <person name="Barsanti P."/>
            <person name="Batterham P."/>
            <person name="Batzoglou S."/>
            <person name="Begun D."/>
            <person name="Bhutkar A."/>
            <person name="Blanco E."/>
            <person name="Bosak S.A."/>
            <person name="Bradley R.K."/>
            <person name="Brand A.D."/>
            <person name="Brent M.R."/>
            <person name="Brooks A.N."/>
            <person name="Brown R.H."/>
            <person name="Butlin R.K."/>
            <person name="Caggese C."/>
            <person name="Calvi B.R."/>
            <person name="Bernardo de Carvalho A."/>
            <person name="Caspi A."/>
            <person name="Castrezana S."/>
            <person name="Celniker S.E."/>
            <person name="Chang J.L."/>
            <person name="Chapple C."/>
            <person name="Chatterji S."/>
            <person name="Chinwalla A."/>
            <person name="Civetta A."/>
            <person name="Clifton S.W."/>
            <person name="Comeron J.M."/>
            <person name="Costello J.C."/>
            <person name="Coyne J.A."/>
            <person name="Daub J."/>
            <person name="David R.G."/>
            <person name="Delcher A.L."/>
            <person name="Delehaunty K."/>
            <person name="Do C.B."/>
            <person name="Ebling H."/>
            <person name="Edwards K."/>
            <person name="Eickbush T."/>
            <person name="Evans J.D."/>
            <person name="Filipski A."/>
            <person name="Findeiss S."/>
            <person name="Freyhult E."/>
            <person name="Fulton L."/>
            <person name="Fulton R."/>
            <person name="Garcia A.C."/>
            <person name="Gardiner A."/>
            <person name="Garfield D.A."/>
            <person name="Garvin B.E."/>
            <person name="Gibson G."/>
            <person name="Gilbert D."/>
            <person name="Gnerre S."/>
            <person name="Godfrey J."/>
            <person name="Good R."/>
            <person name="Gotea V."/>
            <person name="Gravely B."/>
            <person name="Greenberg A.J."/>
            <person name="Griffiths-Jones S."/>
            <person name="Gross S."/>
            <person name="Guigo R."/>
            <person name="Gustafson E.A."/>
            <person name="Haerty W."/>
            <person name="Hahn M.W."/>
            <person name="Halligan D.L."/>
            <person name="Halpern A.L."/>
            <person name="Halter G.M."/>
            <person name="Han M.V."/>
            <person name="Heger A."/>
            <person name="Hillier L."/>
            <person name="Hinrichs A.S."/>
            <person name="Holmes I."/>
            <person name="Hoskins R.A."/>
            <person name="Hubisz M.J."/>
            <person name="Hultmark D."/>
            <person name="Huntley M.A."/>
            <person name="Jaffe D.B."/>
            <person name="Jagadeeshan S."/>
            <person name="Jeck W.R."/>
            <person name="Johnson J."/>
            <person name="Jones C.D."/>
            <person name="Jordan W.C."/>
            <person name="Karpen G.H."/>
            <person name="Kataoka E."/>
            <person name="Keightley P.D."/>
            <person name="Kheradpour P."/>
            <person name="Kirkness E.F."/>
            <person name="Koerich L.B."/>
            <person name="Kristiansen K."/>
            <person name="Kudrna D."/>
            <person name="Kulathinal R.J."/>
            <person name="Kumar S."/>
            <person name="Kwok R."/>
            <person name="Lander E."/>
            <person name="Langley C.H."/>
            <person name="Lapoint R."/>
            <person name="Lazzaro B.P."/>
            <person name="Lee S.J."/>
            <person name="Levesque L."/>
            <person name="Li R."/>
            <person name="Lin C.F."/>
            <person name="Lin M.F."/>
            <person name="Lindblad-Toh K."/>
            <person name="Llopart A."/>
            <person name="Long M."/>
            <person name="Low L."/>
            <person name="Lozovsky E."/>
            <person name="Lu J."/>
            <person name="Luo M."/>
            <person name="Machado C.A."/>
            <person name="Makalowski W."/>
            <person name="Marzo M."/>
            <person name="Matsuda M."/>
            <person name="Matzkin L."/>
            <person name="McAllister B."/>
            <person name="McBride C.S."/>
            <person name="McKernan B."/>
            <person name="McKernan K."/>
            <person name="Mendez-Lago M."/>
            <person name="Minx P."/>
            <person name="Mollenhauer M.U."/>
            <person name="Montooth K."/>
            <person name="Mount S.M."/>
            <person name="Mu X."/>
            <person name="Myers E."/>
            <person name="Negre B."/>
            <person name="Newfeld S."/>
            <person name="Nielsen R."/>
            <person name="Noor M.A."/>
            <person name="O'Grady P."/>
            <person name="Pachter L."/>
            <person name="Papaceit M."/>
            <person name="Parisi M.J."/>
            <person name="Parisi M."/>
            <person name="Parts L."/>
            <person name="Pedersen J.S."/>
            <person name="Pesole G."/>
            <person name="Phillippy A.M."/>
            <person name="Ponting C.P."/>
            <person name="Pop M."/>
            <person name="Porcelli D."/>
            <person name="Powell J.R."/>
            <person name="Prohaska S."/>
            <person name="Pruitt K."/>
            <person name="Puig M."/>
            <person name="Quesneville H."/>
            <person name="Ram K.R."/>
            <person name="Rand D."/>
            <person name="Rasmussen M.D."/>
            <person name="Reed L.K."/>
            <person name="Reenan R."/>
            <person name="Reily A."/>
            <person name="Remington K.A."/>
            <person name="Rieger T.T."/>
            <person name="Ritchie M.G."/>
            <person name="Robin C."/>
            <person name="Rogers Y.H."/>
            <person name="Rohde C."/>
            <person name="Rozas J."/>
            <person name="Rubenfield M.J."/>
            <person name="Ruiz A."/>
            <person name="Russo S."/>
            <person name="Salzberg S.L."/>
            <person name="Sanchez-Gracia A."/>
            <person name="Saranga D.J."/>
            <person name="Sato H."/>
            <person name="Schaeffer S.W."/>
            <person name="Schatz M.C."/>
            <person name="Schlenke T."/>
            <person name="Schwartz R."/>
            <person name="Segarra C."/>
            <person name="Singh R.S."/>
            <person name="Sirot L."/>
            <person name="Sirota M."/>
            <person name="Sisneros N.B."/>
            <person name="Smith C.D."/>
            <person name="Smith T.F."/>
            <person name="Spieth J."/>
            <person name="Stage D.E."/>
            <person name="Stark A."/>
            <person name="Stephan W."/>
            <person name="Strausberg R.L."/>
            <person name="Strempel S."/>
            <person name="Sturgill D."/>
            <person name="Sutton G."/>
            <person name="Sutton G.G."/>
            <person name="Tao W."/>
            <person name="Teichmann S."/>
            <person name="Tobari Y.N."/>
            <person name="Tomimura Y."/>
            <person name="Tsolas J.M."/>
            <person name="Valente V.L."/>
            <person name="Venter E."/>
            <person name="Venter J.C."/>
            <person name="Vicario S."/>
            <person name="Vieira F.G."/>
            <person name="Vilella A.J."/>
            <person name="Villasante A."/>
            <person name="Walenz B."/>
            <person name="Wang J."/>
            <person name="Wasserman M."/>
            <person name="Watts T."/>
            <person name="Wilson D."/>
            <person name="Wilson R.K."/>
            <person name="Wing R.A."/>
            <person name="Wolfner M.F."/>
            <person name="Wong A."/>
            <person name="Wong G.K."/>
            <person name="Wu C.I."/>
            <person name="Wu G."/>
            <person name="Yamamoto D."/>
            <person name="Yang H.P."/>
            <person name="Yang S.P."/>
            <person name="Yorke J.A."/>
            <person name="Yoshida K."/>
            <person name="Zdobnov E."/>
            <person name="Zhang P."/>
            <person name="Zhang Y."/>
            <person name="Zimin A.V."/>
            <person name="Baldwin J."/>
            <person name="Abdouelleil A."/>
            <person name="Abdulkadir J."/>
            <person name="Abebe A."/>
            <person name="Abera B."/>
            <person name="Abreu J."/>
            <person name="Acer S.C."/>
            <person name="Aftuck L."/>
            <person name="Alexander A."/>
            <person name="An P."/>
            <person name="Anderson E."/>
            <person name="Anderson S."/>
            <person name="Arachi H."/>
            <person name="Azer M."/>
            <person name="Bachantsang P."/>
            <person name="Barry A."/>
            <person name="Bayul T."/>
            <person name="Berlin A."/>
            <person name="Bessette D."/>
            <person name="Bloom T."/>
            <person name="Blye J."/>
            <person name="Boguslavskiy L."/>
            <person name="Bonnet C."/>
            <person name="Boukhgalter B."/>
            <person name="Bourzgui I."/>
            <person name="Brown A."/>
            <person name="Cahill P."/>
            <person name="Channer S."/>
            <person name="Cheshatsang Y."/>
            <person name="Chuda L."/>
            <person name="Citroen M."/>
            <person name="Collymore A."/>
            <person name="Cooke P."/>
            <person name="Costello M."/>
            <person name="D'Aco K."/>
            <person name="Daza R."/>
            <person name="De Haan G."/>
            <person name="DeGray S."/>
            <person name="DeMaso C."/>
            <person name="Dhargay N."/>
            <person name="Dooley K."/>
            <person name="Dooley E."/>
            <person name="Doricent M."/>
            <person name="Dorje P."/>
            <person name="Dorjee K."/>
            <person name="Dupes A."/>
            <person name="Elong R."/>
            <person name="Falk J."/>
            <person name="Farina A."/>
            <person name="Faro S."/>
            <person name="Ferguson D."/>
            <person name="Fisher S."/>
            <person name="Foley C.D."/>
            <person name="Franke A."/>
            <person name="Friedrich D."/>
            <person name="Gadbois L."/>
            <person name="Gearin G."/>
            <person name="Gearin C.R."/>
            <person name="Giannoukos G."/>
            <person name="Goode T."/>
            <person name="Graham J."/>
            <person name="Grandbois E."/>
            <person name="Grewal S."/>
            <person name="Gyaltsen K."/>
            <person name="Hafez N."/>
            <person name="Hagos B."/>
            <person name="Hall J."/>
            <person name="Henson C."/>
            <person name="Hollinger A."/>
            <person name="Honan T."/>
            <person name="Huard M.D."/>
            <person name="Hughes L."/>
            <person name="Hurhula B."/>
            <person name="Husby M.E."/>
            <person name="Kamat A."/>
            <person name="Kanga B."/>
            <person name="Kashin S."/>
            <person name="Khazanovich D."/>
            <person name="Kisner P."/>
            <person name="Lance K."/>
            <person name="Lara M."/>
            <person name="Lee W."/>
            <person name="Lennon N."/>
            <person name="Letendre F."/>
            <person name="LeVine R."/>
            <person name="Lipovsky A."/>
            <person name="Liu X."/>
            <person name="Liu J."/>
            <person name="Liu S."/>
            <person name="Lokyitsang T."/>
            <person name="Lokyitsang Y."/>
            <person name="Lubonja R."/>
            <person name="Lui A."/>
            <person name="MacDonald P."/>
            <person name="Magnisalis V."/>
            <person name="Maru K."/>
            <person name="Matthews C."/>
            <person name="McCusker W."/>
            <person name="McDonough S."/>
            <person name="Mehta T."/>
            <person name="Meldrim J."/>
            <person name="Meneus L."/>
            <person name="Mihai O."/>
            <person name="Mihalev A."/>
            <person name="Mihova T."/>
            <person name="Mittelman R."/>
            <person name="Mlenga V."/>
            <person name="Montmayeur A."/>
            <person name="Mulrain L."/>
            <person name="Navidi A."/>
            <person name="Naylor J."/>
            <person name="Negash T."/>
            <person name="Nguyen T."/>
            <person name="Nguyen N."/>
            <person name="Nicol R."/>
            <person name="Norbu C."/>
            <person name="Norbu N."/>
            <person name="Novod N."/>
            <person name="O'Neill B."/>
            <person name="Osman S."/>
            <person name="Markiewicz E."/>
            <person name="Oyono O.L."/>
            <person name="Patti C."/>
            <person name="Phunkhang P."/>
            <person name="Pierre F."/>
            <person name="Priest M."/>
            <person name="Raghuraman S."/>
            <person name="Rege F."/>
            <person name="Reyes R."/>
            <person name="Rise C."/>
            <person name="Rogov P."/>
            <person name="Ross K."/>
            <person name="Ryan E."/>
            <person name="Settipalli S."/>
            <person name="Shea T."/>
            <person name="Sherpa N."/>
            <person name="Shi L."/>
            <person name="Shih D."/>
            <person name="Sparrow T."/>
            <person name="Spaulding J."/>
            <person name="Stalker J."/>
            <person name="Stange-Thomann N."/>
            <person name="Stavropoulos S."/>
            <person name="Stone C."/>
            <person name="Strader C."/>
            <person name="Tesfaye S."/>
            <person name="Thomson T."/>
            <person name="Thoulutsang Y."/>
            <person name="Thoulutsang D."/>
            <person name="Topham K."/>
            <person name="Topping I."/>
            <person name="Tsamla T."/>
            <person name="Vassiliev H."/>
            <person name="Vo A."/>
            <person name="Wangchuk T."/>
            <person name="Wangdi T."/>
            <person name="Weiand M."/>
            <person name="Wilkinson J."/>
            <person name="Wilson A."/>
            <person name="Yadav S."/>
            <person name="Young G."/>
            <person name="Yu Q."/>
            <person name="Zembek L."/>
            <person name="Zhong D."/>
            <person name="Zimmer A."/>
            <person name="Zwirko Z."/>
            <person name="Jaffe D.B."/>
            <person name="Alvarez P."/>
            <person name="Brockman W."/>
            <person name="Butler J."/>
            <person name="Chin C."/>
            <person name="Gnerre S."/>
            <person name="Grabherr M."/>
            <person name="Kleber M."/>
            <person name="Mauceli E."/>
            <person name="MacCallum I."/>
        </authorList>
    </citation>
    <scope>NUCLEOTIDE SEQUENCE [LARGE SCALE GENOMIC DNA]</scope>
    <source>
        <strain evidence="3">Tucson 14024-0371.13</strain>
    </source>
</reference>
<keyword evidence="3" id="KW-1185">Reference proteome</keyword>
<feature type="transmembrane region" description="Helical" evidence="1">
    <location>
        <begin position="12"/>
        <end position="35"/>
    </location>
</feature>
<evidence type="ECO:0008006" key="4">
    <source>
        <dbReference type="Google" id="ProtNLM"/>
    </source>
</evidence>
<keyword evidence="1" id="KW-1133">Transmembrane helix</keyword>
<name>A0A0P8XFA2_DROAN</name>
<keyword evidence="1" id="KW-0472">Membrane</keyword>
<dbReference type="STRING" id="7217.A0A0P8XFA2"/>
<gene>
    <name evidence="2" type="primary">Dana\GF27304</name>
    <name evidence="2" type="ORF">GF27304</name>
</gene>
<evidence type="ECO:0000313" key="3">
    <source>
        <dbReference type="Proteomes" id="UP000007801"/>
    </source>
</evidence>
<dbReference type="InParanoid" id="A0A0P8XFA2"/>
<feature type="transmembrane region" description="Helical" evidence="1">
    <location>
        <begin position="98"/>
        <end position="124"/>
    </location>
</feature>